<keyword evidence="5" id="KW-0571">Peptide transport</keyword>
<sequence>MTWLRTTFRVVGWPTLLLVSSFAFIAIFGSVISPYDPAAQNLSHSMQSFSAEHWLGADNLGRDTLSRLIAGAQTTLIGVVTVLLLAGTIGMMLGTLAGYFGGWLDEIVMRFCDFGFSVPSLFVALAFVGVFGPSYTNMILALSIAWVPIYARLTRGVVAAAVSQPYIESLRVLGASPARIIFRHLVPVALGQVLVYASADAGLLALAIANLSFLGLGVQPPQAEWGQMLVSAMPYIQEAPRLVILPGIALTLLVIGFNLLGERIALAKNPRAMSRRKLSLRRAIFKKEVEA</sequence>
<comment type="similarity">
    <text evidence="9">Belongs to the binding-protein-dependent transport system permease family.</text>
</comment>
<comment type="caution">
    <text evidence="11">The sequence shown here is derived from an EMBL/GenBank/DDBJ whole genome shotgun (WGS) entry which is preliminary data.</text>
</comment>
<evidence type="ECO:0000256" key="4">
    <source>
        <dbReference type="ARBA" id="ARBA00022692"/>
    </source>
</evidence>
<proteinExistence type="inferred from homology"/>
<evidence type="ECO:0000256" key="2">
    <source>
        <dbReference type="ARBA" id="ARBA00022448"/>
    </source>
</evidence>
<dbReference type="Proteomes" id="UP000484076">
    <property type="component" value="Unassembled WGS sequence"/>
</dbReference>
<dbReference type="InterPro" id="IPR000515">
    <property type="entry name" value="MetI-like"/>
</dbReference>
<evidence type="ECO:0000256" key="9">
    <source>
        <dbReference type="RuleBase" id="RU363032"/>
    </source>
</evidence>
<dbReference type="PROSITE" id="PS50928">
    <property type="entry name" value="ABC_TM1"/>
    <property type="match status" value="1"/>
</dbReference>
<dbReference type="GO" id="GO:0005886">
    <property type="term" value="C:plasma membrane"/>
    <property type="evidence" value="ECO:0007669"/>
    <property type="project" value="UniProtKB-SubCell"/>
</dbReference>
<feature type="transmembrane region" description="Helical" evidence="9">
    <location>
        <begin position="239"/>
        <end position="261"/>
    </location>
</feature>
<evidence type="ECO:0000313" key="11">
    <source>
        <dbReference type="EMBL" id="NUB45897.1"/>
    </source>
</evidence>
<keyword evidence="7 9" id="KW-1133">Transmembrane helix</keyword>
<dbReference type="PANTHER" id="PTHR43386">
    <property type="entry name" value="OLIGOPEPTIDE TRANSPORT SYSTEM PERMEASE PROTEIN APPC"/>
    <property type="match status" value="1"/>
</dbReference>
<feature type="transmembrane region" description="Helical" evidence="9">
    <location>
        <begin position="12"/>
        <end position="32"/>
    </location>
</feature>
<feature type="transmembrane region" description="Helical" evidence="9">
    <location>
        <begin position="193"/>
        <end position="219"/>
    </location>
</feature>
<dbReference type="InterPro" id="IPR050366">
    <property type="entry name" value="BP-dependent_transpt_permease"/>
</dbReference>
<keyword evidence="4 9" id="KW-0812">Transmembrane</keyword>
<evidence type="ECO:0000256" key="1">
    <source>
        <dbReference type="ARBA" id="ARBA00004651"/>
    </source>
</evidence>
<reference evidence="11" key="1">
    <citation type="submission" date="2020-05" db="EMBL/GenBank/DDBJ databases">
        <title>Fertoebacter nigrum gen. nov., sp. nov., a new member of the family Rhodobacteraceae.</title>
        <authorList>
            <person name="Szuroczki S."/>
            <person name="Abbaszade G."/>
            <person name="Buni D."/>
            <person name="Schumann P."/>
            <person name="Toth E."/>
        </authorList>
    </citation>
    <scope>NUCLEOTIDE SEQUENCE</scope>
    <source>
        <strain evidence="11">RG-N-1a</strain>
    </source>
</reference>
<dbReference type="InterPro" id="IPR035906">
    <property type="entry name" value="MetI-like_sf"/>
</dbReference>
<dbReference type="GO" id="GO:0055085">
    <property type="term" value="P:transmembrane transport"/>
    <property type="evidence" value="ECO:0007669"/>
    <property type="project" value="InterPro"/>
</dbReference>
<evidence type="ECO:0000256" key="7">
    <source>
        <dbReference type="ARBA" id="ARBA00022989"/>
    </source>
</evidence>
<accession>A0A8X8GZB2</accession>
<gene>
    <name evidence="11" type="ORF">GEU84_015985</name>
</gene>
<dbReference type="Pfam" id="PF00528">
    <property type="entry name" value="BPD_transp_1"/>
    <property type="match status" value="1"/>
</dbReference>
<evidence type="ECO:0000256" key="3">
    <source>
        <dbReference type="ARBA" id="ARBA00022475"/>
    </source>
</evidence>
<feature type="transmembrane region" description="Helical" evidence="9">
    <location>
        <begin position="121"/>
        <end position="147"/>
    </location>
</feature>
<keyword evidence="2 9" id="KW-0813">Transport</keyword>
<dbReference type="SUPFAM" id="SSF161098">
    <property type="entry name" value="MetI-like"/>
    <property type="match status" value="1"/>
</dbReference>
<name>A0A8X8GZB2_9RHOB</name>
<organism evidence="11 12">
    <name type="scientific">Fertoeibacter niger</name>
    <dbReference type="NCBI Taxonomy" id="2656921"/>
    <lineage>
        <taxon>Bacteria</taxon>
        <taxon>Pseudomonadati</taxon>
        <taxon>Pseudomonadota</taxon>
        <taxon>Alphaproteobacteria</taxon>
        <taxon>Rhodobacterales</taxon>
        <taxon>Paracoccaceae</taxon>
        <taxon>Fertoeibacter</taxon>
    </lineage>
</organism>
<dbReference type="AlphaFoldDB" id="A0A8X8GZB2"/>
<dbReference type="CDD" id="cd06261">
    <property type="entry name" value="TM_PBP2"/>
    <property type="match status" value="1"/>
</dbReference>
<evidence type="ECO:0000259" key="10">
    <source>
        <dbReference type="PROSITE" id="PS50928"/>
    </source>
</evidence>
<keyword evidence="6" id="KW-0653">Protein transport</keyword>
<dbReference type="GO" id="GO:0015833">
    <property type="term" value="P:peptide transport"/>
    <property type="evidence" value="ECO:0007669"/>
    <property type="project" value="UniProtKB-KW"/>
</dbReference>
<evidence type="ECO:0000256" key="8">
    <source>
        <dbReference type="ARBA" id="ARBA00023136"/>
    </source>
</evidence>
<evidence type="ECO:0000256" key="5">
    <source>
        <dbReference type="ARBA" id="ARBA00022856"/>
    </source>
</evidence>
<dbReference type="PANTHER" id="PTHR43386:SF1">
    <property type="entry name" value="D,D-DIPEPTIDE TRANSPORT SYSTEM PERMEASE PROTEIN DDPC-RELATED"/>
    <property type="match status" value="1"/>
</dbReference>
<dbReference type="EMBL" id="WHUT02000010">
    <property type="protein sequence ID" value="NUB45897.1"/>
    <property type="molecule type" value="Genomic_DNA"/>
</dbReference>
<evidence type="ECO:0000256" key="6">
    <source>
        <dbReference type="ARBA" id="ARBA00022927"/>
    </source>
</evidence>
<dbReference type="Gene3D" id="1.10.3720.10">
    <property type="entry name" value="MetI-like"/>
    <property type="match status" value="1"/>
</dbReference>
<evidence type="ECO:0000313" key="12">
    <source>
        <dbReference type="Proteomes" id="UP000484076"/>
    </source>
</evidence>
<dbReference type="GO" id="GO:0015031">
    <property type="term" value="P:protein transport"/>
    <property type="evidence" value="ECO:0007669"/>
    <property type="project" value="UniProtKB-KW"/>
</dbReference>
<protein>
    <submittedName>
        <fullName evidence="11">ABC transporter permease</fullName>
    </submittedName>
</protein>
<keyword evidence="8 9" id="KW-0472">Membrane</keyword>
<dbReference type="RefSeq" id="WP_152827927.1">
    <property type="nucleotide sequence ID" value="NZ_WHUT02000010.1"/>
</dbReference>
<comment type="subcellular location">
    <subcellularLocation>
        <location evidence="1 9">Cell membrane</location>
        <topology evidence="1 9">Multi-pass membrane protein</topology>
    </subcellularLocation>
</comment>
<feature type="transmembrane region" description="Helical" evidence="9">
    <location>
        <begin position="76"/>
        <end position="101"/>
    </location>
</feature>
<keyword evidence="3" id="KW-1003">Cell membrane</keyword>
<keyword evidence="12" id="KW-1185">Reference proteome</keyword>
<feature type="domain" description="ABC transmembrane type-1" evidence="10">
    <location>
        <begin position="72"/>
        <end position="261"/>
    </location>
</feature>